<evidence type="ECO:0000256" key="2">
    <source>
        <dbReference type="ARBA" id="ARBA00004429"/>
    </source>
</evidence>
<dbReference type="InterPro" id="IPR035906">
    <property type="entry name" value="MetI-like_sf"/>
</dbReference>
<evidence type="ECO:0000259" key="11">
    <source>
        <dbReference type="PROSITE" id="PS50928"/>
    </source>
</evidence>
<comment type="subcellular location">
    <subcellularLocation>
        <location evidence="2">Cell inner membrane</location>
        <topology evidence="2">Multi-pass membrane protein</topology>
    </subcellularLocation>
    <subcellularLocation>
        <location evidence="10">Cell membrane</location>
        <topology evidence="10">Multi-pass membrane protein</topology>
    </subcellularLocation>
</comment>
<dbReference type="PROSITE" id="PS50928">
    <property type="entry name" value="ABC_TM1"/>
    <property type="match status" value="1"/>
</dbReference>
<evidence type="ECO:0000256" key="10">
    <source>
        <dbReference type="RuleBase" id="RU363032"/>
    </source>
</evidence>
<keyword evidence="5" id="KW-1003">Cell membrane</keyword>
<dbReference type="InterPro" id="IPR010065">
    <property type="entry name" value="AA_ABC_transptr_permease_3TM"/>
</dbReference>
<dbReference type="PANTHER" id="PTHR30614">
    <property type="entry name" value="MEMBRANE COMPONENT OF AMINO ACID ABC TRANSPORTER"/>
    <property type="match status" value="1"/>
</dbReference>
<accession>A0A484HDG9</accession>
<keyword evidence="4 10" id="KW-0813">Transport</keyword>
<keyword evidence="6 10" id="KW-0812">Transmembrane</keyword>
<dbReference type="Pfam" id="PF00528">
    <property type="entry name" value="BPD_transp_1"/>
    <property type="match status" value="1"/>
</dbReference>
<feature type="transmembrane region" description="Helical" evidence="10">
    <location>
        <begin position="86"/>
        <end position="116"/>
    </location>
</feature>
<keyword evidence="8 10" id="KW-1133">Transmembrane helix</keyword>
<protein>
    <submittedName>
        <fullName evidence="12">Polar amino acid ABC transporter permease</fullName>
    </submittedName>
</protein>
<feature type="transmembrane region" description="Helical" evidence="10">
    <location>
        <begin position="44"/>
        <end position="65"/>
    </location>
</feature>
<evidence type="ECO:0000313" key="12">
    <source>
        <dbReference type="EMBL" id="VEN73305.1"/>
    </source>
</evidence>
<evidence type="ECO:0000256" key="6">
    <source>
        <dbReference type="ARBA" id="ARBA00022692"/>
    </source>
</evidence>
<evidence type="ECO:0000256" key="3">
    <source>
        <dbReference type="ARBA" id="ARBA00010072"/>
    </source>
</evidence>
<dbReference type="CDD" id="cd06261">
    <property type="entry name" value="TM_PBP2"/>
    <property type="match status" value="1"/>
</dbReference>
<keyword evidence="7" id="KW-0029">Amino-acid transport</keyword>
<reference evidence="12" key="1">
    <citation type="submission" date="2019-01" db="EMBL/GenBank/DDBJ databases">
        <authorList>
            <consortium name="Genoscope - CEA"/>
            <person name="William W."/>
        </authorList>
    </citation>
    <scope>NUCLEOTIDE SEQUENCE</scope>
    <source>
        <strain evidence="12">CR-1</strain>
    </source>
</reference>
<comment type="function">
    <text evidence="1">Part of the binding-protein-dependent transport system for glutamine; probably responsible for the translocation of the substrate across the membrane.</text>
</comment>
<evidence type="ECO:0000256" key="8">
    <source>
        <dbReference type="ARBA" id="ARBA00022989"/>
    </source>
</evidence>
<sequence>MWNSAENLGYHWQWSRIPRYLFRVEDGSLAAGQLIRGLGFTLKISGVSLVLALFTGFAVAFMRLSGSFTGRIFARGFLEIIRNTPLAVQIYLAYFVIGPVLGLGRFTSVALALALYEGAYMSEIIRAGIVSIEKGQWEAARALGMGTADTQRFVILPQAIRRVLPPLTGQTISLFKDSALASLVSLNDLAMEARIIAADTFLVFEAWFAAAGLYLAVTLTLSMLMFQMEKRFKTAA</sequence>
<dbReference type="Gene3D" id="1.10.3720.10">
    <property type="entry name" value="MetI-like"/>
    <property type="match status" value="1"/>
</dbReference>
<dbReference type="PANTHER" id="PTHR30614:SF20">
    <property type="entry name" value="GLUTAMINE TRANSPORT SYSTEM PERMEASE PROTEIN GLNP"/>
    <property type="match status" value="1"/>
</dbReference>
<dbReference type="GO" id="GO:0043190">
    <property type="term" value="C:ATP-binding cassette (ABC) transporter complex"/>
    <property type="evidence" value="ECO:0007669"/>
    <property type="project" value="InterPro"/>
</dbReference>
<evidence type="ECO:0000256" key="7">
    <source>
        <dbReference type="ARBA" id="ARBA00022970"/>
    </source>
</evidence>
<keyword evidence="9 10" id="KW-0472">Membrane</keyword>
<evidence type="ECO:0000256" key="9">
    <source>
        <dbReference type="ARBA" id="ARBA00023136"/>
    </source>
</evidence>
<evidence type="ECO:0000256" key="4">
    <source>
        <dbReference type="ARBA" id="ARBA00022448"/>
    </source>
</evidence>
<dbReference type="GO" id="GO:0006865">
    <property type="term" value="P:amino acid transport"/>
    <property type="evidence" value="ECO:0007669"/>
    <property type="project" value="UniProtKB-KW"/>
</dbReference>
<dbReference type="SUPFAM" id="SSF161098">
    <property type="entry name" value="MetI-like"/>
    <property type="match status" value="1"/>
</dbReference>
<gene>
    <name evidence="12" type="ORF">EPICR_150021</name>
</gene>
<dbReference type="InterPro" id="IPR000515">
    <property type="entry name" value="MetI-like"/>
</dbReference>
<organism evidence="12">
    <name type="scientific">uncultured Desulfobacteraceae bacterium</name>
    <dbReference type="NCBI Taxonomy" id="218296"/>
    <lineage>
        <taxon>Bacteria</taxon>
        <taxon>Pseudomonadati</taxon>
        <taxon>Thermodesulfobacteriota</taxon>
        <taxon>Desulfobacteria</taxon>
        <taxon>Desulfobacterales</taxon>
        <taxon>Desulfobacteraceae</taxon>
        <taxon>environmental samples</taxon>
    </lineage>
</organism>
<dbReference type="NCBIfam" id="TIGR01726">
    <property type="entry name" value="HEQRo_perm_3TM"/>
    <property type="match status" value="1"/>
</dbReference>
<feature type="domain" description="ABC transmembrane type-1" evidence="11">
    <location>
        <begin position="38"/>
        <end position="225"/>
    </location>
</feature>
<evidence type="ECO:0000256" key="5">
    <source>
        <dbReference type="ARBA" id="ARBA00022475"/>
    </source>
</evidence>
<dbReference type="GO" id="GO:0022857">
    <property type="term" value="F:transmembrane transporter activity"/>
    <property type="evidence" value="ECO:0007669"/>
    <property type="project" value="InterPro"/>
</dbReference>
<dbReference type="EMBL" id="CAACVI010000007">
    <property type="protein sequence ID" value="VEN73305.1"/>
    <property type="molecule type" value="Genomic_DNA"/>
</dbReference>
<evidence type="ECO:0000256" key="1">
    <source>
        <dbReference type="ARBA" id="ARBA00003159"/>
    </source>
</evidence>
<proteinExistence type="inferred from homology"/>
<dbReference type="AlphaFoldDB" id="A0A484HDG9"/>
<feature type="transmembrane region" description="Helical" evidence="10">
    <location>
        <begin position="206"/>
        <end position="226"/>
    </location>
</feature>
<name>A0A484HDG9_9BACT</name>
<comment type="similarity">
    <text evidence="3">Belongs to the binding-protein-dependent transport system permease family. HisMQ subfamily.</text>
</comment>
<dbReference type="InterPro" id="IPR043429">
    <property type="entry name" value="ArtM/GltK/GlnP/TcyL/YhdX-like"/>
</dbReference>